<dbReference type="HAMAP" id="MF_01398">
    <property type="entry name" value="ATP_synth_b_bprime"/>
    <property type="match status" value="1"/>
</dbReference>
<keyword evidence="7 13" id="KW-0406">Ion transport</keyword>
<comment type="similarity">
    <text evidence="1 13 14">Belongs to the ATPase B chain family.</text>
</comment>
<dbReference type="GO" id="GO:0046933">
    <property type="term" value="F:proton-transporting ATP synthase activity, rotational mechanism"/>
    <property type="evidence" value="ECO:0007669"/>
    <property type="project" value="UniProtKB-UniRule"/>
</dbReference>
<evidence type="ECO:0000256" key="2">
    <source>
        <dbReference type="ARBA" id="ARBA00022448"/>
    </source>
</evidence>
<dbReference type="PANTHER" id="PTHR33445">
    <property type="entry name" value="ATP SYNTHASE SUBUNIT B', CHLOROPLASTIC"/>
    <property type="match status" value="1"/>
</dbReference>
<keyword evidence="2 13" id="KW-0813">Transport</keyword>
<evidence type="ECO:0000256" key="5">
    <source>
        <dbReference type="ARBA" id="ARBA00022781"/>
    </source>
</evidence>
<protein>
    <recommendedName>
        <fullName evidence="13">ATP synthase subunit b</fullName>
    </recommendedName>
    <alternativeName>
        <fullName evidence="13">ATP synthase F(0) sector subunit b</fullName>
    </alternativeName>
    <alternativeName>
        <fullName evidence="13">ATPase subunit I</fullName>
    </alternativeName>
    <alternativeName>
        <fullName evidence="13">F-type ATPase subunit b</fullName>
        <shortName evidence="13">F-ATPase subunit b</shortName>
    </alternativeName>
</protein>
<dbReference type="CDD" id="cd06503">
    <property type="entry name" value="ATP-synt_Fo_b"/>
    <property type="match status" value="1"/>
</dbReference>
<dbReference type="STRING" id="439228.SAMN06295920_104169"/>
<reference evidence="17" key="1">
    <citation type="submission" date="2017-02" db="EMBL/GenBank/DDBJ databases">
        <authorList>
            <person name="Varghese N."/>
            <person name="Submissions S."/>
        </authorList>
    </citation>
    <scope>NUCLEOTIDE SEQUENCE [LARGE SCALE GENOMIC DNA]</scope>
    <source>
        <strain evidence="17">UM2</strain>
    </source>
</reference>
<evidence type="ECO:0000256" key="1">
    <source>
        <dbReference type="ARBA" id="ARBA00005513"/>
    </source>
</evidence>
<keyword evidence="6 13" id="KW-1133">Transmembrane helix</keyword>
<evidence type="ECO:0000256" key="12">
    <source>
        <dbReference type="ARBA" id="ARBA00037847"/>
    </source>
</evidence>
<evidence type="ECO:0000256" key="3">
    <source>
        <dbReference type="ARBA" id="ARBA00022547"/>
    </source>
</evidence>
<dbReference type="EMBL" id="FUYM01000004">
    <property type="protein sequence ID" value="SKB60701.1"/>
    <property type="molecule type" value="Genomic_DNA"/>
</dbReference>
<dbReference type="PANTHER" id="PTHR33445:SF1">
    <property type="entry name" value="ATP SYNTHASE SUBUNIT B"/>
    <property type="match status" value="1"/>
</dbReference>
<organism evidence="16 17">
    <name type="scientific">Rhizorhabdus histidinilytica</name>
    <dbReference type="NCBI Taxonomy" id="439228"/>
    <lineage>
        <taxon>Bacteria</taxon>
        <taxon>Pseudomonadati</taxon>
        <taxon>Pseudomonadota</taxon>
        <taxon>Alphaproteobacteria</taxon>
        <taxon>Sphingomonadales</taxon>
        <taxon>Sphingomonadaceae</taxon>
        <taxon>Rhizorhabdus</taxon>
    </lineage>
</organism>
<dbReference type="GO" id="GO:0005886">
    <property type="term" value="C:plasma membrane"/>
    <property type="evidence" value="ECO:0007669"/>
    <property type="project" value="UniProtKB-SubCell"/>
</dbReference>
<comment type="subunit">
    <text evidence="13">F-type ATPases have 2 components, F(1) - the catalytic core - and F(0) - the membrane proton channel. F(1) has five subunits: alpha(3), beta(3), gamma(1), delta(1), epsilon(1). F(0) has three main subunits: a(1), b(2) and c(10-14). The alpha and beta chains form an alternating ring which encloses part of the gamma chain. F(1) is attached to F(0) by a central stalk formed by the gamma and epsilon chains, while a peripheral stalk is formed by the delta and b chains.</text>
</comment>
<dbReference type="GO" id="GO:0046961">
    <property type="term" value="F:proton-transporting ATPase activity, rotational mechanism"/>
    <property type="evidence" value="ECO:0007669"/>
    <property type="project" value="TreeGrafter"/>
</dbReference>
<dbReference type="GO" id="GO:0012505">
    <property type="term" value="C:endomembrane system"/>
    <property type="evidence" value="ECO:0007669"/>
    <property type="project" value="UniProtKB-SubCell"/>
</dbReference>
<evidence type="ECO:0000313" key="16">
    <source>
        <dbReference type="EMBL" id="SKB60701.1"/>
    </source>
</evidence>
<proteinExistence type="inferred from homology"/>
<keyword evidence="9 13" id="KW-0066">ATP synthesis</keyword>
<dbReference type="RefSeq" id="WP_012050660.1">
    <property type="nucleotide sequence ID" value="NZ_FUYM01000004.1"/>
</dbReference>
<keyword evidence="8 13" id="KW-0472">Membrane</keyword>
<evidence type="ECO:0000256" key="9">
    <source>
        <dbReference type="ARBA" id="ARBA00023310"/>
    </source>
</evidence>
<dbReference type="InterPro" id="IPR050059">
    <property type="entry name" value="ATP_synthase_B_chain"/>
</dbReference>
<dbReference type="Pfam" id="PF00430">
    <property type="entry name" value="ATP-synt_B"/>
    <property type="match status" value="1"/>
</dbReference>
<gene>
    <name evidence="13" type="primary">atpF</name>
    <name evidence="16" type="ORF">SAMN06295920_104169</name>
</gene>
<dbReference type="Proteomes" id="UP000189818">
    <property type="component" value="Unassembled WGS sequence"/>
</dbReference>
<feature type="transmembrane region" description="Helical" evidence="13">
    <location>
        <begin position="44"/>
        <end position="66"/>
    </location>
</feature>
<keyword evidence="5 13" id="KW-0375">Hydrogen ion transport</keyword>
<evidence type="ECO:0000313" key="17">
    <source>
        <dbReference type="Proteomes" id="UP000189818"/>
    </source>
</evidence>
<evidence type="ECO:0000256" key="15">
    <source>
        <dbReference type="SAM" id="Coils"/>
    </source>
</evidence>
<keyword evidence="3 13" id="KW-0138">CF(0)</keyword>
<name>A0A1T5CMZ5_9SPHN</name>
<feature type="coiled-coil region" evidence="15">
    <location>
        <begin position="81"/>
        <end position="133"/>
    </location>
</feature>
<keyword evidence="4 13" id="KW-0812">Transmembrane</keyword>
<dbReference type="AlphaFoldDB" id="A0A1T5CMZ5"/>
<evidence type="ECO:0000256" key="4">
    <source>
        <dbReference type="ARBA" id="ARBA00022692"/>
    </source>
</evidence>
<evidence type="ECO:0000256" key="10">
    <source>
        <dbReference type="ARBA" id="ARBA00025198"/>
    </source>
</evidence>
<accession>A0A1T5CMZ5</accession>
<comment type="function">
    <text evidence="10 13">F(1)F(0) ATP synthase produces ATP from ADP in the presence of a proton or sodium gradient. F-type ATPases consist of two structural domains, F(1) containing the extramembraneous catalytic core and F(0) containing the membrane proton channel, linked together by a central stalk and a peripheral stalk. During catalysis, ATP synthesis in the catalytic domain of F(1) is coupled via a rotary mechanism of the central stalk subunits to proton translocation.</text>
</comment>
<evidence type="ECO:0000256" key="8">
    <source>
        <dbReference type="ARBA" id="ARBA00023136"/>
    </source>
</evidence>
<sequence length="205" mass="21011">MSVNASTLVADNLADAASLEGLPENVSAGHAAAGTEEHHVDPTALGMTATAWVSLAMVIVILLLLWKKVPSVIGASLDKKIASIRANLDEAAALRADAEKLKAEYEAKAKAAAKEAEEMLAHARSEAEAIVSQARVDATALIERRGKMAEDKIAAAERGAVAEVRAKAASAAAAAAGALIAERNNAKADKALIDGAIDALGNARF</sequence>
<evidence type="ECO:0000256" key="13">
    <source>
        <dbReference type="HAMAP-Rule" id="MF_01398"/>
    </source>
</evidence>
<evidence type="ECO:0000256" key="14">
    <source>
        <dbReference type="RuleBase" id="RU003848"/>
    </source>
</evidence>
<keyword evidence="15" id="KW-0175">Coiled coil</keyword>
<keyword evidence="17" id="KW-1185">Reference proteome</keyword>
<comment type="subcellular location">
    <subcellularLocation>
        <location evidence="13">Cell membrane</location>
        <topology evidence="13">Single-pass membrane protein</topology>
    </subcellularLocation>
    <subcellularLocation>
        <location evidence="12">Endomembrane system</location>
        <topology evidence="12">Single-pass membrane protein</topology>
    </subcellularLocation>
</comment>
<dbReference type="InterPro" id="IPR002146">
    <property type="entry name" value="ATP_synth_b/b'su_bac/chlpt"/>
</dbReference>
<evidence type="ECO:0000256" key="6">
    <source>
        <dbReference type="ARBA" id="ARBA00022989"/>
    </source>
</evidence>
<keyword evidence="13" id="KW-1003">Cell membrane</keyword>
<evidence type="ECO:0000256" key="11">
    <source>
        <dbReference type="ARBA" id="ARBA00025614"/>
    </source>
</evidence>
<dbReference type="SMR" id="A0A1T5CMZ5"/>
<comment type="function">
    <text evidence="11">Component of the F(0) channel, it forms part of the peripheral stalk, linking F(1) to F(0). The b'-subunit is a diverged and duplicated form of b found in plants and photosynthetic bacteria.</text>
</comment>
<dbReference type="GO" id="GO:0045259">
    <property type="term" value="C:proton-transporting ATP synthase complex"/>
    <property type="evidence" value="ECO:0007669"/>
    <property type="project" value="UniProtKB-KW"/>
</dbReference>
<evidence type="ECO:0000256" key="7">
    <source>
        <dbReference type="ARBA" id="ARBA00023065"/>
    </source>
</evidence>